<dbReference type="Proteomes" id="UP001268036">
    <property type="component" value="Unassembled WGS sequence"/>
</dbReference>
<organism evidence="1 2">
    <name type="scientific">Pseudomonas oryzihabitans</name>
    <dbReference type="NCBI Taxonomy" id="47885"/>
    <lineage>
        <taxon>Bacteria</taxon>
        <taxon>Pseudomonadati</taxon>
        <taxon>Pseudomonadota</taxon>
        <taxon>Gammaproteobacteria</taxon>
        <taxon>Pseudomonadales</taxon>
        <taxon>Pseudomonadaceae</taxon>
        <taxon>Pseudomonas</taxon>
    </lineage>
</organism>
<evidence type="ECO:0000313" key="1">
    <source>
        <dbReference type="EMBL" id="MDR6233893.1"/>
    </source>
</evidence>
<comment type="caution">
    <text evidence="1">The sequence shown here is derived from an EMBL/GenBank/DDBJ whole genome shotgun (WGS) entry which is preliminary data.</text>
</comment>
<dbReference type="EMBL" id="JAVJAF010000001">
    <property type="protein sequence ID" value="MDR6233893.1"/>
    <property type="molecule type" value="Genomic_DNA"/>
</dbReference>
<sequence>MKLKVQAFLDGHWQDALSLTFAQPERLAESPCTSGYELSYLAEHYERLDSPFAVSISAAQRLSWNGQYSTGLPAFVYDLLPAGAARRWLEQRFGHERPAGWDPELFLLARCTPAPIGHLRIASAEWMAPKESRGFLRDEVVDRAEHFLEYAYEQGAAMGGATGAGGEAPKLLLTEDIHGKLHADAALADDRLALPDLLTAVPADIRQQEQRLPWLRMEQRLQEWGLW</sequence>
<proteinExistence type="predicted"/>
<dbReference type="GO" id="GO:0005829">
    <property type="term" value="C:cytosol"/>
    <property type="evidence" value="ECO:0007669"/>
    <property type="project" value="TreeGrafter"/>
</dbReference>
<protein>
    <submittedName>
        <fullName evidence="1">Uncharacterized protein</fullName>
    </submittedName>
</protein>
<accession>A0AAJ2EVM4</accession>
<name>A0AAJ2EVM4_9PSED</name>
<dbReference type="PANTHER" id="PTHR37419:SF8">
    <property type="entry name" value="TOXIN YJJJ"/>
    <property type="match status" value="1"/>
</dbReference>
<reference evidence="1" key="1">
    <citation type="submission" date="2023-08" db="EMBL/GenBank/DDBJ databases">
        <title>Functional and genomic diversity of the sorghum phyllosphere microbiome.</title>
        <authorList>
            <person name="Shade A."/>
        </authorList>
    </citation>
    <scope>NUCLEOTIDE SEQUENCE</scope>
    <source>
        <strain evidence="1">SORGH_AS_0201</strain>
    </source>
</reference>
<gene>
    <name evidence="1" type="ORF">QE440_001634</name>
</gene>
<dbReference type="AlphaFoldDB" id="A0AAJ2EVM4"/>
<dbReference type="PANTHER" id="PTHR37419">
    <property type="entry name" value="SERINE/THREONINE-PROTEIN KINASE TOXIN HIPA"/>
    <property type="match status" value="1"/>
</dbReference>
<evidence type="ECO:0000313" key="2">
    <source>
        <dbReference type="Proteomes" id="UP001268036"/>
    </source>
</evidence>
<dbReference type="GO" id="GO:0004674">
    <property type="term" value="F:protein serine/threonine kinase activity"/>
    <property type="evidence" value="ECO:0007669"/>
    <property type="project" value="TreeGrafter"/>
</dbReference>
<dbReference type="RefSeq" id="WP_309757198.1">
    <property type="nucleotide sequence ID" value="NZ_JAVJAF010000001.1"/>
</dbReference>
<dbReference type="InterPro" id="IPR052028">
    <property type="entry name" value="HipA_Ser/Thr_kinase"/>
</dbReference>